<evidence type="ECO:0000313" key="4">
    <source>
        <dbReference type="Proteomes" id="UP001371218"/>
    </source>
</evidence>
<dbReference type="CDD" id="cd02966">
    <property type="entry name" value="TlpA_like_family"/>
    <property type="match status" value="1"/>
</dbReference>
<organism evidence="3 4">
    <name type="scientific">Ideonella lacteola</name>
    <dbReference type="NCBI Taxonomy" id="2984193"/>
    <lineage>
        <taxon>Bacteria</taxon>
        <taxon>Pseudomonadati</taxon>
        <taxon>Pseudomonadota</taxon>
        <taxon>Betaproteobacteria</taxon>
        <taxon>Burkholderiales</taxon>
        <taxon>Sphaerotilaceae</taxon>
        <taxon>Ideonella</taxon>
    </lineage>
</organism>
<dbReference type="InterPro" id="IPR050553">
    <property type="entry name" value="Thioredoxin_ResA/DsbE_sf"/>
</dbReference>
<proteinExistence type="predicted"/>
<keyword evidence="1" id="KW-0676">Redox-active center</keyword>
<keyword evidence="4" id="KW-1185">Reference proteome</keyword>
<accession>A0ABU9BTW0</accession>
<evidence type="ECO:0000259" key="2">
    <source>
        <dbReference type="PROSITE" id="PS51352"/>
    </source>
</evidence>
<dbReference type="InterPro" id="IPR017937">
    <property type="entry name" value="Thioredoxin_CS"/>
</dbReference>
<dbReference type="SUPFAM" id="SSF52833">
    <property type="entry name" value="Thioredoxin-like"/>
    <property type="match status" value="1"/>
</dbReference>
<sequence length="174" mass="18799">MTTTTRRRWLFGVAGVAALGAGAGWRLWREGTGSPAPADDFWSQELPTPSGALLPLRSLRGRPVMVNFWATWCPPCVKEMPELDRFAREFGGRGWQVLGVAIDQPAAVQTFLQRTPVGFPIVLAGNEGLGWVQKLGNAGGGLPFTVQFDAEGLPVRQHIGPTTMDQLAQWAGTS</sequence>
<dbReference type="Gene3D" id="3.40.30.10">
    <property type="entry name" value="Glutaredoxin"/>
    <property type="match status" value="1"/>
</dbReference>
<feature type="domain" description="Thioredoxin" evidence="2">
    <location>
        <begin position="30"/>
        <end position="174"/>
    </location>
</feature>
<dbReference type="Proteomes" id="UP001371218">
    <property type="component" value="Unassembled WGS sequence"/>
</dbReference>
<dbReference type="PANTHER" id="PTHR42852">
    <property type="entry name" value="THIOL:DISULFIDE INTERCHANGE PROTEIN DSBE"/>
    <property type="match status" value="1"/>
</dbReference>
<protein>
    <submittedName>
        <fullName evidence="3">TlpA disulfide reductase family protein</fullName>
    </submittedName>
</protein>
<dbReference type="PROSITE" id="PS00194">
    <property type="entry name" value="THIOREDOXIN_1"/>
    <property type="match status" value="1"/>
</dbReference>
<comment type="caution">
    <text evidence="3">The sequence shown here is derived from an EMBL/GenBank/DDBJ whole genome shotgun (WGS) entry which is preliminary data.</text>
</comment>
<dbReference type="PROSITE" id="PS51318">
    <property type="entry name" value="TAT"/>
    <property type="match status" value="1"/>
</dbReference>
<dbReference type="InterPro" id="IPR006311">
    <property type="entry name" value="TAT_signal"/>
</dbReference>
<reference evidence="3 4" key="1">
    <citation type="submission" date="2024-04" db="EMBL/GenBank/DDBJ databases">
        <title>Novel species of the genus Ideonella isolated from streams.</title>
        <authorList>
            <person name="Lu H."/>
        </authorList>
    </citation>
    <scope>NUCLEOTIDE SEQUENCE [LARGE SCALE GENOMIC DNA]</scope>
    <source>
        <strain evidence="3 4">DXS29W</strain>
    </source>
</reference>
<dbReference type="InterPro" id="IPR036249">
    <property type="entry name" value="Thioredoxin-like_sf"/>
</dbReference>
<name>A0ABU9BTW0_9BURK</name>
<dbReference type="PROSITE" id="PS51352">
    <property type="entry name" value="THIOREDOXIN_2"/>
    <property type="match status" value="1"/>
</dbReference>
<dbReference type="InterPro" id="IPR000866">
    <property type="entry name" value="AhpC/TSA"/>
</dbReference>
<dbReference type="RefSeq" id="WP_341426333.1">
    <property type="nucleotide sequence ID" value="NZ_JBBUTG010000007.1"/>
</dbReference>
<evidence type="ECO:0000256" key="1">
    <source>
        <dbReference type="ARBA" id="ARBA00023284"/>
    </source>
</evidence>
<dbReference type="Pfam" id="PF00578">
    <property type="entry name" value="AhpC-TSA"/>
    <property type="match status" value="1"/>
</dbReference>
<dbReference type="EMBL" id="JBBUTG010000007">
    <property type="protein sequence ID" value="MEK8031933.1"/>
    <property type="molecule type" value="Genomic_DNA"/>
</dbReference>
<dbReference type="InterPro" id="IPR013766">
    <property type="entry name" value="Thioredoxin_domain"/>
</dbReference>
<evidence type="ECO:0000313" key="3">
    <source>
        <dbReference type="EMBL" id="MEK8031933.1"/>
    </source>
</evidence>
<gene>
    <name evidence="3" type="ORF">AACH06_13980</name>
</gene>
<dbReference type="PANTHER" id="PTHR42852:SF13">
    <property type="entry name" value="PROTEIN DIPZ"/>
    <property type="match status" value="1"/>
</dbReference>